<keyword evidence="3 10" id="KW-0175">Coiled coil</keyword>
<comment type="similarity">
    <text evidence="6">Belongs to the CCDC61 family.</text>
</comment>
<feature type="compositionally biased region" description="Low complexity" evidence="11">
    <location>
        <begin position="395"/>
        <end position="410"/>
    </location>
</feature>
<dbReference type="PANTHER" id="PTHR22691">
    <property type="entry name" value="YEAST SPT2-RELATED"/>
    <property type="match status" value="1"/>
</dbReference>
<feature type="compositionally biased region" description="Basic and acidic residues" evidence="11">
    <location>
        <begin position="335"/>
        <end position="344"/>
    </location>
</feature>
<keyword evidence="13" id="KW-1185">Reference proteome</keyword>
<keyword evidence="4" id="KW-0206">Cytoskeleton</keyword>
<evidence type="ECO:0000256" key="2">
    <source>
        <dbReference type="ARBA" id="ARBA00022490"/>
    </source>
</evidence>
<comment type="caution">
    <text evidence="12">The sequence shown here is derived from an EMBL/GenBank/DDBJ whole genome shotgun (WGS) entry which is preliminary data.</text>
</comment>
<feature type="compositionally biased region" description="Basic and acidic residues" evidence="11">
    <location>
        <begin position="303"/>
        <end position="312"/>
    </location>
</feature>
<keyword evidence="2" id="KW-0963">Cytoplasm</keyword>
<dbReference type="AlphaFoldDB" id="A0A482XAX8"/>
<organism evidence="12 13">
    <name type="scientific">Laodelphax striatellus</name>
    <name type="common">Small brown planthopper</name>
    <name type="synonym">Delphax striatella</name>
    <dbReference type="NCBI Taxonomy" id="195883"/>
    <lineage>
        <taxon>Eukaryota</taxon>
        <taxon>Metazoa</taxon>
        <taxon>Ecdysozoa</taxon>
        <taxon>Arthropoda</taxon>
        <taxon>Hexapoda</taxon>
        <taxon>Insecta</taxon>
        <taxon>Pterygota</taxon>
        <taxon>Neoptera</taxon>
        <taxon>Paraneoptera</taxon>
        <taxon>Hemiptera</taxon>
        <taxon>Auchenorrhyncha</taxon>
        <taxon>Fulgoroidea</taxon>
        <taxon>Delphacidae</taxon>
        <taxon>Criomorphinae</taxon>
        <taxon>Laodelphax</taxon>
    </lineage>
</organism>
<evidence type="ECO:0000256" key="8">
    <source>
        <dbReference type="ARBA" id="ARBA00041518"/>
    </source>
</evidence>
<feature type="compositionally biased region" description="Polar residues" evidence="11">
    <location>
        <begin position="314"/>
        <end position="323"/>
    </location>
</feature>
<name>A0A482XAX8_LAOST</name>
<dbReference type="InParanoid" id="A0A482XAX8"/>
<evidence type="ECO:0000256" key="11">
    <source>
        <dbReference type="SAM" id="MobiDB-lite"/>
    </source>
</evidence>
<dbReference type="InterPro" id="IPR049733">
    <property type="entry name" value="CCDC61_N"/>
</dbReference>
<feature type="coiled-coil region" evidence="10">
    <location>
        <begin position="158"/>
        <end position="292"/>
    </location>
</feature>
<keyword evidence="5" id="KW-0966">Cell projection</keyword>
<dbReference type="Proteomes" id="UP000291343">
    <property type="component" value="Unassembled WGS sequence"/>
</dbReference>
<evidence type="ECO:0000313" key="12">
    <source>
        <dbReference type="EMBL" id="RZF42843.1"/>
    </source>
</evidence>
<proteinExistence type="inferred from homology"/>
<evidence type="ECO:0000313" key="13">
    <source>
        <dbReference type="Proteomes" id="UP000291343"/>
    </source>
</evidence>
<evidence type="ECO:0000256" key="3">
    <source>
        <dbReference type="ARBA" id="ARBA00023054"/>
    </source>
</evidence>
<dbReference type="PANTHER" id="PTHR22691:SF1">
    <property type="entry name" value="CENTROSOMAL PROTEIN CCDC61"/>
    <property type="match status" value="1"/>
</dbReference>
<feature type="compositionally biased region" description="Basic and acidic residues" evidence="11">
    <location>
        <begin position="370"/>
        <end position="388"/>
    </location>
</feature>
<dbReference type="EMBL" id="QKKF02013937">
    <property type="protein sequence ID" value="RZF42843.1"/>
    <property type="molecule type" value="Genomic_DNA"/>
</dbReference>
<feature type="region of interest" description="Disordered" evidence="11">
    <location>
        <begin position="293"/>
        <end position="430"/>
    </location>
</feature>
<dbReference type="CDD" id="cd22284">
    <property type="entry name" value="HD_CCDC61_N"/>
    <property type="match status" value="1"/>
</dbReference>
<reference evidence="12 13" key="1">
    <citation type="journal article" date="2017" name="Gigascience">
        <title>Genome sequence of the small brown planthopper, Laodelphax striatellus.</title>
        <authorList>
            <person name="Zhu J."/>
            <person name="Jiang F."/>
            <person name="Wang X."/>
            <person name="Yang P."/>
            <person name="Bao Y."/>
            <person name="Zhao W."/>
            <person name="Wang W."/>
            <person name="Lu H."/>
            <person name="Wang Q."/>
            <person name="Cui N."/>
            <person name="Li J."/>
            <person name="Chen X."/>
            <person name="Luo L."/>
            <person name="Yu J."/>
            <person name="Kang L."/>
            <person name="Cui F."/>
        </authorList>
    </citation>
    <scope>NUCLEOTIDE SEQUENCE [LARGE SCALE GENOMIC DNA]</scope>
    <source>
        <strain evidence="12">Lst14</strain>
    </source>
</reference>
<evidence type="ECO:0000256" key="7">
    <source>
        <dbReference type="ARBA" id="ARBA00040683"/>
    </source>
</evidence>
<evidence type="ECO:0000256" key="10">
    <source>
        <dbReference type="SAM" id="Coils"/>
    </source>
</evidence>
<comment type="subcellular location">
    <subcellularLocation>
        <location evidence="1">Cytoplasm</location>
        <location evidence="1">Cytoskeleton</location>
        <location evidence="1">Cilium basal body</location>
    </subcellularLocation>
</comment>
<feature type="compositionally biased region" description="Basic residues" evidence="11">
    <location>
        <begin position="414"/>
        <end position="424"/>
    </location>
</feature>
<dbReference type="SMR" id="A0A482XAX8"/>
<dbReference type="OrthoDB" id="568137at2759"/>
<evidence type="ECO:0000256" key="9">
    <source>
        <dbReference type="ARBA" id="ARBA00042326"/>
    </source>
</evidence>
<gene>
    <name evidence="12" type="ORF">LSTR_LSTR003667</name>
</gene>
<evidence type="ECO:0000256" key="5">
    <source>
        <dbReference type="ARBA" id="ARBA00023273"/>
    </source>
</evidence>
<evidence type="ECO:0000256" key="4">
    <source>
        <dbReference type="ARBA" id="ARBA00023212"/>
    </source>
</evidence>
<evidence type="ECO:0000256" key="6">
    <source>
        <dbReference type="ARBA" id="ARBA00038217"/>
    </source>
</evidence>
<sequence>MFESKSKYKINDHPYLVSTCHFKGRDYLAKMNISNKKTLEIKITDKHTSEDWFCSYDASYIENLTRKTGNYKQFSIFVAMLKSGLMKTSESVSLDLLTFNDLEILTTKRIMSQAVPNHPESTLPAVASNRRYLILIYTVEFDRVHYPLPMEYCGPPDSQVLLSTIRRLEQEVGQLQSQLDSNQRTGYEELTHQIASLEERVLEVNQENEKLRREVSRLNEQLASKNKVPPKFVDFFQNSIFKLEEQVKQQRLAMKQHLDQFQRDRAKLNAQVEEYKNTEKNLLKELESLQKRQRLPVQQARQSRFDSFDKRTPKNTVDNQPCISTHRKAPLFDGCPKRINESRKFSSRRSSSSDSSLGRPTRGNSPRRILVKDKSSSVESIHHRDKGNYSKRKSCSPSGDFSSSSSSTLVKSKKDNRKLQRKAKTKDSRNDFKITELERRVNALQKLLEKDFSIS</sequence>
<evidence type="ECO:0000256" key="1">
    <source>
        <dbReference type="ARBA" id="ARBA00004120"/>
    </source>
</evidence>
<dbReference type="STRING" id="195883.A0A482XAX8"/>
<protein>
    <recommendedName>
        <fullName evidence="7">Centrosomal protein CCDC61</fullName>
    </recommendedName>
    <alternativeName>
        <fullName evidence="8">Coiled-coil domain-containing protein 61</fullName>
    </alternativeName>
    <alternativeName>
        <fullName evidence="9">VFL3 homolog</fullName>
    </alternativeName>
</protein>
<dbReference type="GO" id="GO:0036064">
    <property type="term" value="C:ciliary basal body"/>
    <property type="evidence" value="ECO:0007669"/>
    <property type="project" value="TreeGrafter"/>
</dbReference>
<accession>A0A482XAX8</accession>